<proteinExistence type="predicted"/>
<feature type="compositionally biased region" description="Low complexity" evidence="1">
    <location>
        <begin position="101"/>
        <end position="113"/>
    </location>
</feature>
<feature type="region of interest" description="Disordered" evidence="1">
    <location>
        <begin position="45"/>
        <end position="154"/>
    </location>
</feature>
<feature type="compositionally biased region" description="Basic and acidic residues" evidence="1">
    <location>
        <begin position="54"/>
        <end position="70"/>
    </location>
</feature>
<accession>A0ABN8HZR1</accession>
<reference evidence="2" key="1">
    <citation type="submission" date="2022-03" db="EMBL/GenBank/DDBJ databases">
        <authorList>
            <person name="Martin H S."/>
        </authorList>
    </citation>
    <scope>NUCLEOTIDE SEQUENCE</scope>
</reference>
<keyword evidence="3" id="KW-1185">Reference proteome</keyword>
<sequence>MNVIYESYKSRHCSSWLVYEFTSSLPAWRKASPATARRSALGAAHSALRRCRSRSPESNDIRGGSRDTRPRSLGPAKTVLNSALDRRRRIDSRPAQRRTLAAEAVGGRAAAPSHRPREPRRSGPEGASGARGATRRADGARKRRDRGRRGAKINSVWRVVGEGREARAYL</sequence>
<feature type="compositionally biased region" description="Basic residues" evidence="1">
    <location>
        <begin position="141"/>
        <end position="151"/>
    </location>
</feature>
<name>A0ABN8HZR1_9NEOP</name>
<gene>
    <name evidence="2" type="ORF">IPOD504_LOCUS3441</name>
</gene>
<organism evidence="2 3">
    <name type="scientific">Iphiclides podalirius</name>
    <name type="common">scarce swallowtail</name>
    <dbReference type="NCBI Taxonomy" id="110791"/>
    <lineage>
        <taxon>Eukaryota</taxon>
        <taxon>Metazoa</taxon>
        <taxon>Ecdysozoa</taxon>
        <taxon>Arthropoda</taxon>
        <taxon>Hexapoda</taxon>
        <taxon>Insecta</taxon>
        <taxon>Pterygota</taxon>
        <taxon>Neoptera</taxon>
        <taxon>Endopterygota</taxon>
        <taxon>Lepidoptera</taxon>
        <taxon>Glossata</taxon>
        <taxon>Ditrysia</taxon>
        <taxon>Papilionoidea</taxon>
        <taxon>Papilionidae</taxon>
        <taxon>Papilioninae</taxon>
        <taxon>Iphiclides</taxon>
    </lineage>
</organism>
<dbReference type="Proteomes" id="UP000837857">
    <property type="component" value="Chromosome 13"/>
</dbReference>
<feature type="non-terminal residue" evidence="2">
    <location>
        <position position="170"/>
    </location>
</feature>
<evidence type="ECO:0000313" key="2">
    <source>
        <dbReference type="EMBL" id="CAH2041825.1"/>
    </source>
</evidence>
<protein>
    <submittedName>
        <fullName evidence="2">Uncharacterized protein</fullName>
    </submittedName>
</protein>
<evidence type="ECO:0000313" key="3">
    <source>
        <dbReference type="Proteomes" id="UP000837857"/>
    </source>
</evidence>
<evidence type="ECO:0000256" key="1">
    <source>
        <dbReference type="SAM" id="MobiDB-lite"/>
    </source>
</evidence>
<dbReference type="EMBL" id="OW152825">
    <property type="protein sequence ID" value="CAH2041825.1"/>
    <property type="molecule type" value="Genomic_DNA"/>
</dbReference>